<dbReference type="InterPro" id="IPR035940">
    <property type="entry name" value="CAP_sf"/>
</dbReference>
<keyword evidence="1" id="KW-0812">Transmembrane</keyword>
<evidence type="ECO:0000256" key="1">
    <source>
        <dbReference type="SAM" id="Phobius"/>
    </source>
</evidence>
<dbReference type="PANTHER" id="PTHR31157:SF1">
    <property type="entry name" value="SCP DOMAIN-CONTAINING PROTEIN"/>
    <property type="match status" value="1"/>
</dbReference>
<proteinExistence type="predicted"/>
<dbReference type="Gene3D" id="3.40.33.10">
    <property type="entry name" value="CAP"/>
    <property type="match status" value="1"/>
</dbReference>
<evidence type="ECO:0000313" key="3">
    <source>
        <dbReference type="EMBL" id="OHA18798.1"/>
    </source>
</evidence>
<dbReference type="Pfam" id="PF00188">
    <property type="entry name" value="CAP"/>
    <property type="match status" value="1"/>
</dbReference>
<feature type="transmembrane region" description="Helical" evidence="1">
    <location>
        <begin position="56"/>
        <end position="75"/>
    </location>
</feature>
<dbReference type="AlphaFoldDB" id="A0A1G2M4L3"/>
<dbReference type="InterPro" id="IPR014044">
    <property type="entry name" value="CAP_dom"/>
</dbReference>
<reference evidence="3 4" key="1">
    <citation type="journal article" date="2016" name="Nat. Commun.">
        <title>Thousands of microbial genomes shed light on interconnected biogeochemical processes in an aquifer system.</title>
        <authorList>
            <person name="Anantharaman K."/>
            <person name="Brown C.T."/>
            <person name="Hug L.A."/>
            <person name="Sharon I."/>
            <person name="Castelle C.J."/>
            <person name="Probst A.J."/>
            <person name="Thomas B.C."/>
            <person name="Singh A."/>
            <person name="Wilkins M.J."/>
            <person name="Karaoz U."/>
            <person name="Brodie E.L."/>
            <person name="Williams K.H."/>
            <person name="Hubbard S.S."/>
            <person name="Banfield J.F."/>
        </authorList>
    </citation>
    <scope>NUCLEOTIDE SEQUENCE [LARGE SCALE GENOMIC DNA]</scope>
</reference>
<evidence type="ECO:0000259" key="2">
    <source>
        <dbReference type="Pfam" id="PF00188"/>
    </source>
</evidence>
<keyword evidence="1" id="KW-1133">Transmembrane helix</keyword>
<name>A0A1G2M4L3_9BACT</name>
<dbReference type="SUPFAM" id="SSF55797">
    <property type="entry name" value="PR-1-like"/>
    <property type="match status" value="1"/>
</dbReference>
<keyword evidence="1" id="KW-0472">Membrane</keyword>
<accession>A0A1G2M4L3</accession>
<feature type="transmembrane region" description="Helical" evidence="1">
    <location>
        <begin position="313"/>
        <end position="335"/>
    </location>
</feature>
<protein>
    <recommendedName>
        <fullName evidence="2">SCP domain-containing protein</fullName>
    </recommendedName>
</protein>
<dbReference type="Proteomes" id="UP000178873">
    <property type="component" value="Unassembled WGS sequence"/>
</dbReference>
<sequence length="381" mass="41819">MNRVRALIYSDLEPYFEHQAHKGLFFPYFYALIFVMRRLVKKILIPHKENNFRPHILRATGVLALLVFVLGTLFVSQTYRIVLKTNNFLASVLPSVLVDLANSDRASYELSALTINPLLSEAARLKAADMALHGYFAHESPTGVTPWHWFTKAGYPFLYAGENLAIDFDDSAAVNDAWMNSPGHRANILSGHFNEIGIATAEGIHNGRRTVFVVQMFGSQLPVQSASAVLPVPSEFSPPAEEVTESEVSIVSIEAEVPVVAIQESETDAQSFVAVKNANAIDVSPETIAAVGASSLTQYSSFIDRFVASPSKLLALVYAIIGLILLIVLCGVLFVRHDHRAHHVASVCVMILILVSAYYVYRASDSSVTVLSAEVSNVLWK</sequence>
<dbReference type="EMBL" id="MHRF01000001">
    <property type="protein sequence ID" value="OHA18798.1"/>
    <property type="molecule type" value="Genomic_DNA"/>
</dbReference>
<feature type="transmembrane region" description="Helical" evidence="1">
    <location>
        <begin position="342"/>
        <end position="361"/>
    </location>
</feature>
<dbReference type="STRING" id="1802301.A2664_04815"/>
<comment type="caution">
    <text evidence="3">The sequence shown here is derived from an EMBL/GenBank/DDBJ whole genome shotgun (WGS) entry which is preliminary data.</text>
</comment>
<feature type="domain" description="SCP" evidence="2">
    <location>
        <begin position="99"/>
        <end position="217"/>
    </location>
</feature>
<gene>
    <name evidence="3" type="ORF">A2664_04815</name>
</gene>
<dbReference type="PANTHER" id="PTHR31157">
    <property type="entry name" value="SCP DOMAIN-CONTAINING PROTEIN"/>
    <property type="match status" value="1"/>
</dbReference>
<dbReference type="CDD" id="cd05379">
    <property type="entry name" value="CAP_bacterial"/>
    <property type="match status" value="1"/>
</dbReference>
<organism evidence="3 4">
    <name type="scientific">Candidatus Taylorbacteria bacterium RIFCSPHIGHO2_01_FULL_46_22b</name>
    <dbReference type="NCBI Taxonomy" id="1802301"/>
    <lineage>
        <taxon>Bacteria</taxon>
        <taxon>Candidatus Tayloriibacteriota</taxon>
    </lineage>
</organism>
<feature type="transmembrane region" description="Helical" evidence="1">
    <location>
        <begin position="20"/>
        <end position="36"/>
    </location>
</feature>
<evidence type="ECO:0000313" key="4">
    <source>
        <dbReference type="Proteomes" id="UP000178873"/>
    </source>
</evidence>